<organism evidence="7 8">
    <name type="scientific">Neofusicoccum ribis</name>
    <dbReference type="NCBI Taxonomy" id="45134"/>
    <lineage>
        <taxon>Eukaryota</taxon>
        <taxon>Fungi</taxon>
        <taxon>Dikarya</taxon>
        <taxon>Ascomycota</taxon>
        <taxon>Pezizomycotina</taxon>
        <taxon>Dothideomycetes</taxon>
        <taxon>Dothideomycetes incertae sedis</taxon>
        <taxon>Botryosphaeriales</taxon>
        <taxon>Botryosphaeriaceae</taxon>
        <taxon>Neofusicoccum</taxon>
    </lineage>
</organism>
<gene>
    <name evidence="7" type="ORF">SLS56_005284</name>
</gene>
<evidence type="ECO:0000256" key="3">
    <source>
        <dbReference type="ARBA" id="ARBA00022989"/>
    </source>
</evidence>
<dbReference type="SUPFAM" id="SSF103473">
    <property type="entry name" value="MFS general substrate transporter"/>
    <property type="match status" value="1"/>
</dbReference>
<dbReference type="InterPro" id="IPR036259">
    <property type="entry name" value="MFS_trans_sf"/>
</dbReference>
<evidence type="ECO:0000256" key="4">
    <source>
        <dbReference type="ARBA" id="ARBA00023136"/>
    </source>
</evidence>
<keyword evidence="6" id="KW-0732">Signal</keyword>
<accession>A0ABR3SU36</accession>
<evidence type="ECO:0000313" key="8">
    <source>
        <dbReference type="Proteomes" id="UP001521116"/>
    </source>
</evidence>
<feature type="transmembrane region" description="Helical" evidence="5">
    <location>
        <begin position="105"/>
        <end position="129"/>
    </location>
</feature>
<feature type="transmembrane region" description="Helical" evidence="5">
    <location>
        <begin position="200"/>
        <end position="222"/>
    </location>
</feature>
<keyword evidence="3 5" id="KW-1133">Transmembrane helix</keyword>
<dbReference type="Proteomes" id="UP001521116">
    <property type="component" value="Unassembled WGS sequence"/>
</dbReference>
<feature type="signal peptide" evidence="6">
    <location>
        <begin position="1"/>
        <end position="21"/>
    </location>
</feature>
<feature type="chain" id="PRO_5045124002" evidence="6">
    <location>
        <begin position="22"/>
        <end position="299"/>
    </location>
</feature>
<dbReference type="PANTHER" id="PTHR23501">
    <property type="entry name" value="MAJOR FACILITATOR SUPERFAMILY"/>
    <property type="match status" value="1"/>
</dbReference>
<feature type="transmembrane region" description="Helical" evidence="5">
    <location>
        <begin position="168"/>
        <end position="188"/>
    </location>
</feature>
<evidence type="ECO:0000256" key="2">
    <source>
        <dbReference type="ARBA" id="ARBA00022692"/>
    </source>
</evidence>
<keyword evidence="2 5" id="KW-0812">Transmembrane</keyword>
<dbReference type="Gene3D" id="1.20.1250.20">
    <property type="entry name" value="MFS general substrate transporter like domains"/>
    <property type="match status" value="1"/>
</dbReference>
<keyword evidence="8" id="KW-1185">Reference proteome</keyword>
<dbReference type="EMBL" id="JAJVDC020000052">
    <property type="protein sequence ID" value="KAL1629761.1"/>
    <property type="molecule type" value="Genomic_DNA"/>
</dbReference>
<evidence type="ECO:0000256" key="1">
    <source>
        <dbReference type="ARBA" id="ARBA00004141"/>
    </source>
</evidence>
<reference evidence="7 8" key="1">
    <citation type="submission" date="2024-02" db="EMBL/GenBank/DDBJ databases">
        <title>De novo assembly and annotation of 12 fungi associated with fruit tree decline syndrome in Ontario, Canada.</title>
        <authorList>
            <person name="Sulman M."/>
            <person name="Ellouze W."/>
            <person name="Ilyukhin E."/>
        </authorList>
    </citation>
    <scope>NUCLEOTIDE SEQUENCE [LARGE SCALE GENOMIC DNA]</scope>
    <source>
        <strain evidence="7 8">M1-105</strain>
    </source>
</reference>
<evidence type="ECO:0000256" key="5">
    <source>
        <dbReference type="SAM" id="Phobius"/>
    </source>
</evidence>
<dbReference type="PANTHER" id="PTHR23501:SF33">
    <property type="entry name" value="MAJOR FACILITATOR SUPERFAMILY (MFS) PROFILE DOMAIN-CONTAINING PROTEIN"/>
    <property type="match status" value="1"/>
</dbReference>
<evidence type="ECO:0000313" key="7">
    <source>
        <dbReference type="EMBL" id="KAL1629761.1"/>
    </source>
</evidence>
<protein>
    <submittedName>
        <fullName evidence="7">Uncharacterized protein</fullName>
    </submittedName>
</protein>
<keyword evidence="4 5" id="KW-0472">Membrane</keyword>
<feature type="transmembrane region" description="Helical" evidence="5">
    <location>
        <begin position="66"/>
        <end position="85"/>
    </location>
</feature>
<sequence>MVSSCLAWLLVPANISRTATSESPNSQDKRAFSRLDISGSILLTTTTLLLMFPLELGGQKVPWSHPLIFALLGAGIITGFLFVKVERRAVEPVFPLELFKERDFMISFMVMAMQLAAQGSMMFTVPLYFQVTSAVSATKAGAHLLPAVLGNTVSQLISGWSIGKFGRYKIQITLGTAFTSICYVLMLLRWKGHTNFWESLYIIPGGFGTGVAASALFIAMTASVAPSMVAIAASSMYLSATVGSLVGLAVAVGPDVENRDEIIRRCLQDIEYVQGLEGNLKDSVVRMYLKGFGGVYSKS</sequence>
<name>A0ABR3SU36_9PEZI</name>
<comment type="caution">
    <text evidence="7">The sequence shown here is derived from an EMBL/GenBank/DDBJ whole genome shotgun (WGS) entry which is preliminary data.</text>
</comment>
<evidence type="ECO:0000256" key="6">
    <source>
        <dbReference type="SAM" id="SignalP"/>
    </source>
</evidence>
<proteinExistence type="predicted"/>
<comment type="subcellular location">
    <subcellularLocation>
        <location evidence="1">Membrane</location>
        <topology evidence="1">Multi-pass membrane protein</topology>
    </subcellularLocation>
</comment>
<feature type="transmembrane region" description="Helical" evidence="5">
    <location>
        <begin position="228"/>
        <end position="252"/>
    </location>
</feature>